<keyword evidence="2 3" id="KW-0238">DNA-binding</keyword>
<feature type="compositionally biased region" description="Low complexity" evidence="4">
    <location>
        <begin position="242"/>
        <end position="266"/>
    </location>
</feature>
<evidence type="ECO:0000256" key="4">
    <source>
        <dbReference type="SAM" id="MobiDB-lite"/>
    </source>
</evidence>
<evidence type="ECO:0000259" key="6">
    <source>
        <dbReference type="PROSITE" id="PS51433"/>
    </source>
</evidence>
<dbReference type="PROSITE" id="PS51433">
    <property type="entry name" value="PNT"/>
    <property type="match status" value="1"/>
</dbReference>
<evidence type="ECO:0000259" key="5">
    <source>
        <dbReference type="PROSITE" id="PS50061"/>
    </source>
</evidence>
<gene>
    <name evidence="7" type="ORF">LSTR_LSTR000514</name>
</gene>
<dbReference type="InterPro" id="IPR000418">
    <property type="entry name" value="Ets_dom"/>
</dbReference>
<feature type="compositionally biased region" description="Polar residues" evidence="4">
    <location>
        <begin position="222"/>
        <end position="234"/>
    </location>
</feature>
<dbReference type="InParanoid" id="A0A482X035"/>
<sequence>MPSAGCDKNTTTSVNNNYFFNFDPAYTIRFLNSLDTNHTEIHSGMKLVPSRMLPPQSPGLPVFGPPSDLLWRYPLTLPTATPASPYTPSSLDFRTQLPPALGNDPWQWSRDDVVSFLRWCEFEFDLPQFDMDMFQMNGKALCLLTKSDLAERIPGSGDIVHNVLQMLMRCMGRPTPTTLPSSPLTPHFPLTPSWQQTAAAIEFPSPPVSLPSLPPHHQSSVNLSPAPSVDSGSSPRHIDLAPNGGYSNYNSSGHSNGASSGSNQSDSDLDDNSPPSPNLSVSHTPRTPTSPSAHSPLSIPKMGGQYFFPNEPANEPNTNGRLLWDFLQQLLEDSHQRYVAYIAWKNRDSGIFKIVDPPGLAKLWGIQKNHLSMNYDKMSRALRYYYRVNILRKVQGERHCYQFLRNPSELKSIKNISLLRQQMNANNNNSNTNTSAGNANITSNGGAVSVSPPVEIRIKSEPYETPEDDLRPTDLRINRLSADDAKNIENTTARPWSAGSQQQQRWNNNDDEYSSKPEDLRVSSASPPIQVTDSS</sequence>
<dbReference type="GO" id="GO:0043565">
    <property type="term" value="F:sequence-specific DNA binding"/>
    <property type="evidence" value="ECO:0007669"/>
    <property type="project" value="InterPro"/>
</dbReference>
<evidence type="ECO:0000313" key="8">
    <source>
        <dbReference type="Proteomes" id="UP000291343"/>
    </source>
</evidence>
<dbReference type="InterPro" id="IPR003118">
    <property type="entry name" value="Pointed_dom"/>
</dbReference>
<feature type="compositionally biased region" description="Polar residues" evidence="4">
    <location>
        <begin position="488"/>
        <end position="507"/>
    </location>
</feature>
<dbReference type="SUPFAM" id="SSF47769">
    <property type="entry name" value="SAM/Pointed domain"/>
    <property type="match status" value="1"/>
</dbReference>
<evidence type="ECO:0000256" key="2">
    <source>
        <dbReference type="ARBA" id="ARBA00023125"/>
    </source>
</evidence>
<dbReference type="FunFam" id="1.10.10.10:FF:000516">
    <property type="entry name" value="ets DNA-binding protein pokkuri"/>
    <property type="match status" value="1"/>
</dbReference>
<dbReference type="Pfam" id="PF00178">
    <property type="entry name" value="Ets"/>
    <property type="match status" value="1"/>
</dbReference>
<dbReference type="InterPro" id="IPR013761">
    <property type="entry name" value="SAM/pointed_sf"/>
</dbReference>
<dbReference type="PROSITE" id="PS00346">
    <property type="entry name" value="ETS_DOMAIN_2"/>
    <property type="match status" value="1"/>
</dbReference>
<dbReference type="GO" id="GO:0030154">
    <property type="term" value="P:cell differentiation"/>
    <property type="evidence" value="ECO:0007669"/>
    <property type="project" value="TreeGrafter"/>
</dbReference>
<reference evidence="7 8" key="1">
    <citation type="journal article" date="2017" name="Gigascience">
        <title>Genome sequence of the small brown planthopper, Laodelphax striatellus.</title>
        <authorList>
            <person name="Zhu J."/>
            <person name="Jiang F."/>
            <person name="Wang X."/>
            <person name="Yang P."/>
            <person name="Bao Y."/>
            <person name="Zhao W."/>
            <person name="Wang W."/>
            <person name="Lu H."/>
            <person name="Wang Q."/>
            <person name="Cui N."/>
            <person name="Li J."/>
            <person name="Chen X."/>
            <person name="Luo L."/>
            <person name="Yu J."/>
            <person name="Kang L."/>
            <person name="Cui F."/>
        </authorList>
    </citation>
    <scope>NUCLEOTIDE SEQUENCE [LARGE SCALE GENOMIC DNA]</scope>
    <source>
        <strain evidence="7">Lst14</strain>
    </source>
</reference>
<evidence type="ECO:0000313" key="7">
    <source>
        <dbReference type="EMBL" id="RZF38811.1"/>
    </source>
</evidence>
<dbReference type="SMR" id="A0A482X035"/>
<dbReference type="Proteomes" id="UP000291343">
    <property type="component" value="Unassembled WGS sequence"/>
</dbReference>
<feature type="region of interest" description="Disordered" evidence="4">
    <location>
        <begin position="205"/>
        <end position="312"/>
    </location>
</feature>
<dbReference type="SMART" id="SM00413">
    <property type="entry name" value="ETS"/>
    <property type="match status" value="1"/>
</dbReference>
<evidence type="ECO:0000256" key="1">
    <source>
        <dbReference type="ARBA" id="ARBA00005562"/>
    </source>
</evidence>
<organism evidence="7 8">
    <name type="scientific">Laodelphax striatellus</name>
    <name type="common">Small brown planthopper</name>
    <name type="synonym">Delphax striatella</name>
    <dbReference type="NCBI Taxonomy" id="195883"/>
    <lineage>
        <taxon>Eukaryota</taxon>
        <taxon>Metazoa</taxon>
        <taxon>Ecdysozoa</taxon>
        <taxon>Arthropoda</taxon>
        <taxon>Hexapoda</taxon>
        <taxon>Insecta</taxon>
        <taxon>Pterygota</taxon>
        <taxon>Neoptera</taxon>
        <taxon>Paraneoptera</taxon>
        <taxon>Hemiptera</taxon>
        <taxon>Auchenorrhyncha</taxon>
        <taxon>Fulgoroidea</taxon>
        <taxon>Delphacidae</taxon>
        <taxon>Criomorphinae</taxon>
        <taxon>Laodelphax</taxon>
    </lineage>
</organism>
<dbReference type="OrthoDB" id="6408625at2759"/>
<evidence type="ECO:0008006" key="9">
    <source>
        <dbReference type="Google" id="ProtNLM"/>
    </source>
</evidence>
<feature type="compositionally biased region" description="Pro residues" evidence="4">
    <location>
        <begin position="205"/>
        <end position="214"/>
    </location>
</feature>
<comment type="subcellular location">
    <subcellularLocation>
        <location evidence="3">Nucleus</location>
    </subcellularLocation>
</comment>
<feature type="region of interest" description="Disordered" evidence="4">
    <location>
        <begin position="481"/>
        <end position="535"/>
    </location>
</feature>
<feature type="domain" description="ETS" evidence="5">
    <location>
        <begin position="321"/>
        <end position="404"/>
    </location>
</feature>
<dbReference type="GO" id="GO:0000981">
    <property type="term" value="F:DNA-binding transcription factor activity, RNA polymerase II-specific"/>
    <property type="evidence" value="ECO:0007669"/>
    <property type="project" value="TreeGrafter"/>
</dbReference>
<dbReference type="PRINTS" id="PR00454">
    <property type="entry name" value="ETSDOMAIN"/>
</dbReference>
<feature type="compositionally biased region" description="Low complexity" evidence="4">
    <location>
        <begin position="425"/>
        <end position="444"/>
    </location>
</feature>
<feature type="compositionally biased region" description="Polar residues" evidence="4">
    <location>
        <begin position="523"/>
        <end position="535"/>
    </location>
</feature>
<dbReference type="PANTHER" id="PTHR11849:SF201">
    <property type="entry name" value="ETS DNA-BINDING PROTEIN POKKURI"/>
    <property type="match status" value="1"/>
</dbReference>
<dbReference type="InterPro" id="IPR046328">
    <property type="entry name" value="ETS_fam"/>
</dbReference>
<dbReference type="SMART" id="SM00251">
    <property type="entry name" value="SAM_PNT"/>
    <property type="match status" value="1"/>
</dbReference>
<evidence type="ECO:0000256" key="3">
    <source>
        <dbReference type="RuleBase" id="RU004019"/>
    </source>
</evidence>
<dbReference type="InterPro" id="IPR036390">
    <property type="entry name" value="WH_DNA-bd_sf"/>
</dbReference>
<dbReference type="GO" id="GO:0005634">
    <property type="term" value="C:nucleus"/>
    <property type="evidence" value="ECO:0007669"/>
    <property type="project" value="UniProtKB-SubCell"/>
</dbReference>
<name>A0A482X035_LAOST</name>
<dbReference type="FunFam" id="1.10.150.50:FF:000061">
    <property type="entry name" value="Ets DNA-binding protein pokkuri"/>
    <property type="match status" value="1"/>
</dbReference>
<dbReference type="Gene3D" id="1.10.10.10">
    <property type="entry name" value="Winged helix-like DNA-binding domain superfamily/Winged helix DNA-binding domain"/>
    <property type="match status" value="1"/>
</dbReference>
<feature type="domain" description="PNT" evidence="6">
    <location>
        <begin position="87"/>
        <end position="171"/>
    </location>
</feature>
<feature type="compositionally biased region" description="Polar residues" evidence="4">
    <location>
        <begin position="283"/>
        <end position="295"/>
    </location>
</feature>
<dbReference type="EMBL" id="QKKF02021603">
    <property type="protein sequence ID" value="RZF38811.1"/>
    <property type="molecule type" value="Genomic_DNA"/>
</dbReference>
<comment type="caution">
    <text evidence="7">The sequence shown here is derived from an EMBL/GenBank/DDBJ whole genome shotgun (WGS) entry which is preliminary data.</text>
</comment>
<protein>
    <recommendedName>
        <fullName evidence="9">ETS domain-containing protein</fullName>
    </recommendedName>
</protein>
<dbReference type="STRING" id="195883.A0A482X035"/>
<dbReference type="PANTHER" id="PTHR11849">
    <property type="entry name" value="ETS"/>
    <property type="match status" value="1"/>
</dbReference>
<dbReference type="PROSITE" id="PS00345">
    <property type="entry name" value="ETS_DOMAIN_1"/>
    <property type="match status" value="1"/>
</dbReference>
<dbReference type="Gene3D" id="1.10.150.50">
    <property type="entry name" value="Transcription Factor, Ets-1"/>
    <property type="match status" value="1"/>
</dbReference>
<comment type="similarity">
    <text evidence="1 3">Belongs to the ETS family.</text>
</comment>
<dbReference type="InterPro" id="IPR036388">
    <property type="entry name" value="WH-like_DNA-bd_sf"/>
</dbReference>
<keyword evidence="8" id="KW-1185">Reference proteome</keyword>
<keyword evidence="3" id="KW-0539">Nucleus</keyword>
<proteinExistence type="inferred from homology"/>
<dbReference type="SUPFAM" id="SSF46785">
    <property type="entry name" value="Winged helix' DNA-binding domain"/>
    <property type="match status" value="1"/>
</dbReference>
<dbReference type="PROSITE" id="PS50061">
    <property type="entry name" value="ETS_DOMAIN_3"/>
    <property type="match status" value="1"/>
</dbReference>
<feature type="region of interest" description="Disordered" evidence="4">
    <location>
        <begin position="425"/>
        <end position="452"/>
    </location>
</feature>
<accession>A0A482X035</accession>
<dbReference type="FunCoup" id="A0A482X035">
    <property type="interactions" value="320"/>
</dbReference>
<dbReference type="AlphaFoldDB" id="A0A482X035"/>
<dbReference type="Pfam" id="PF02198">
    <property type="entry name" value="SAM_PNT"/>
    <property type="match status" value="1"/>
</dbReference>